<keyword evidence="5" id="KW-0378">Hydrolase</keyword>
<dbReference type="PANTHER" id="PTHR43176">
    <property type="entry name" value="3-HYDROXYISOBUTYRYL-COA HYDROLASE-RELATED"/>
    <property type="match status" value="1"/>
</dbReference>
<evidence type="ECO:0000259" key="8">
    <source>
        <dbReference type="Pfam" id="PF16113"/>
    </source>
</evidence>
<protein>
    <recommendedName>
        <fullName evidence="4">3-hydroxyisobutyryl-CoA hydrolase, mitochondrial</fullName>
        <ecNumber evidence="3">3.1.2.4</ecNumber>
    </recommendedName>
    <alternativeName>
        <fullName evidence="7">3-hydroxyisobutyryl-coenzyme A hydrolase</fullName>
    </alternativeName>
</protein>
<feature type="domain" description="Enoyl-CoA hydratase/isomerase" evidence="8">
    <location>
        <begin position="249"/>
        <end position="328"/>
    </location>
</feature>
<dbReference type="CDD" id="cd06558">
    <property type="entry name" value="crotonase-like"/>
    <property type="match status" value="1"/>
</dbReference>
<dbReference type="OMA" id="EVFTMEY"/>
<dbReference type="GO" id="GO:0006574">
    <property type="term" value="P:L-valine catabolic process"/>
    <property type="evidence" value="ECO:0007669"/>
    <property type="project" value="TreeGrafter"/>
</dbReference>
<dbReference type="GeneID" id="110232109"/>
<dbReference type="KEGG" id="epa:110232109"/>
<evidence type="ECO:0000256" key="2">
    <source>
        <dbReference type="ARBA" id="ARBA00005254"/>
    </source>
</evidence>
<comment type="function">
    <text evidence="6">Hydrolyzes 3-hydroxyisobutyryl-CoA (HIBYL-CoA), a saline catabolite. Has high activity toward isobutyryl-CoA. Could be an isobutyryl-CoA dehydrogenase that functions in valine catabolism. Also hydrolyzes 3-hydroxypropanoyl-CoA.</text>
</comment>
<dbReference type="PANTHER" id="PTHR43176:SF3">
    <property type="entry name" value="3-HYDROXYISOBUTYRYL-COA HYDROLASE, MITOCHONDRIAL"/>
    <property type="match status" value="1"/>
</dbReference>
<sequence length="338" mass="37609">MILGRTHANTNIYCNKDHDDQLFRICYWKNVGLITLNRPKALNALNLSMIRKIYPVLKAWDQDPEVGLVIIKGTGEKAFCAGGDVRAIAEAGLRGEDLTKDFFREEYTLNYTIGTLQTPYVALINGITMGGGVGLSVHGHFRVATEKTLFAMPETAIGLFPDVGGGHALPRLEGCLGTFLALTGHRLKGIDVKHAGVATHFVTLDKLSELEESLHGLSDFKLRTVKGLLDDFDSKCSKNQNPKFILEDHTINKMSPSSCKVTLRQLQNGGTMNLAECLQMEYRLSQRFMENEDFYEGIRAVLIDKDNSPTWSPNSLDKVSDEKVDSYFLPLGPRELEL</sequence>
<dbReference type="EC" id="3.1.2.4" evidence="3"/>
<evidence type="ECO:0000256" key="7">
    <source>
        <dbReference type="ARBA" id="ARBA00031181"/>
    </source>
</evidence>
<comment type="catalytic activity">
    <reaction evidence="1">
        <text>3-hydroxy-2-methylpropanoyl-CoA + H2O = 3-hydroxy-2-methylpropanoate + CoA + H(+)</text>
        <dbReference type="Rhea" id="RHEA:20888"/>
        <dbReference type="ChEBI" id="CHEBI:11805"/>
        <dbReference type="ChEBI" id="CHEBI:15377"/>
        <dbReference type="ChEBI" id="CHEBI:15378"/>
        <dbReference type="ChEBI" id="CHEBI:57287"/>
        <dbReference type="ChEBI" id="CHEBI:57340"/>
        <dbReference type="EC" id="3.1.2.4"/>
    </reaction>
</comment>
<dbReference type="GO" id="GO:0005739">
    <property type="term" value="C:mitochondrion"/>
    <property type="evidence" value="ECO:0007669"/>
    <property type="project" value="TreeGrafter"/>
</dbReference>
<dbReference type="Pfam" id="PF16113">
    <property type="entry name" value="ECH_2"/>
    <property type="match status" value="2"/>
</dbReference>
<evidence type="ECO:0000256" key="3">
    <source>
        <dbReference type="ARBA" id="ARBA00011915"/>
    </source>
</evidence>
<evidence type="ECO:0000313" key="9">
    <source>
        <dbReference type="EnsemblMetazoa" id="XP_028512823.1"/>
    </source>
</evidence>
<comment type="similarity">
    <text evidence="2">Belongs to the enoyl-CoA hydratase/isomerase family.</text>
</comment>
<dbReference type="InterPro" id="IPR029045">
    <property type="entry name" value="ClpP/crotonase-like_dom_sf"/>
</dbReference>
<dbReference type="Proteomes" id="UP000887567">
    <property type="component" value="Unplaced"/>
</dbReference>
<proteinExistence type="inferred from homology"/>
<dbReference type="RefSeq" id="XP_028512823.1">
    <property type="nucleotide sequence ID" value="XM_028657022.1"/>
</dbReference>
<evidence type="ECO:0000313" key="10">
    <source>
        <dbReference type="Proteomes" id="UP000887567"/>
    </source>
</evidence>
<dbReference type="OrthoDB" id="1737613at2759"/>
<dbReference type="InterPro" id="IPR045004">
    <property type="entry name" value="ECH_dom"/>
</dbReference>
<evidence type="ECO:0000256" key="5">
    <source>
        <dbReference type="ARBA" id="ARBA00022801"/>
    </source>
</evidence>
<dbReference type="GO" id="GO:0003860">
    <property type="term" value="F:3-hydroxyisobutyryl-CoA hydrolase activity"/>
    <property type="evidence" value="ECO:0007669"/>
    <property type="project" value="UniProtKB-EC"/>
</dbReference>
<name>A0A913YCX3_EXADI</name>
<keyword evidence="10" id="KW-1185">Reference proteome</keyword>
<evidence type="ECO:0000256" key="6">
    <source>
        <dbReference type="ARBA" id="ARBA00024871"/>
    </source>
</evidence>
<dbReference type="Gene3D" id="3.90.226.10">
    <property type="entry name" value="2-enoyl-CoA Hydratase, Chain A, domain 1"/>
    <property type="match status" value="1"/>
</dbReference>
<dbReference type="EnsemblMetazoa" id="XM_028657022.1">
    <property type="protein sequence ID" value="XP_028512823.1"/>
    <property type="gene ID" value="LOC110232109"/>
</dbReference>
<dbReference type="InterPro" id="IPR032259">
    <property type="entry name" value="HIBYL-CoA-H"/>
</dbReference>
<evidence type="ECO:0000256" key="1">
    <source>
        <dbReference type="ARBA" id="ARBA00001709"/>
    </source>
</evidence>
<accession>A0A913YCX3</accession>
<evidence type="ECO:0000256" key="4">
    <source>
        <dbReference type="ARBA" id="ARBA00016714"/>
    </source>
</evidence>
<feature type="domain" description="Enoyl-CoA hydratase/isomerase" evidence="8">
    <location>
        <begin position="31"/>
        <end position="247"/>
    </location>
</feature>
<dbReference type="AlphaFoldDB" id="A0A913YCX3"/>
<reference evidence="9" key="1">
    <citation type="submission" date="2022-11" db="UniProtKB">
        <authorList>
            <consortium name="EnsemblMetazoa"/>
        </authorList>
    </citation>
    <scope>IDENTIFICATION</scope>
</reference>
<dbReference type="SUPFAM" id="SSF52096">
    <property type="entry name" value="ClpP/crotonase"/>
    <property type="match status" value="1"/>
</dbReference>
<organism evidence="9 10">
    <name type="scientific">Exaiptasia diaphana</name>
    <name type="common">Tropical sea anemone</name>
    <name type="synonym">Aiptasia pulchella</name>
    <dbReference type="NCBI Taxonomy" id="2652724"/>
    <lineage>
        <taxon>Eukaryota</taxon>
        <taxon>Metazoa</taxon>
        <taxon>Cnidaria</taxon>
        <taxon>Anthozoa</taxon>
        <taxon>Hexacorallia</taxon>
        <taxon>Actiniaria</taxon>
        <taxon>Aiptasiidae</taxon>
        <taxon>Exaiptasia</taxon>
    </lineage>
</organism>